<dbReference type="EMBL" id="JAKKPZ010000001">
    <property type="protein sequence ID" value="KAI1728173.1"/>
    <property type="molecule type" value="Genomic_DNA"/>
</dbReference>
<gene>
    <name evidence="2" type="ORF">DdX_00333</name>
</gene>
<comment type="caution">
    <text evidence="2">The sequence shown here is derived from an EMBL/GenBank/DDBJ whole genome shotgun (WGS) entry which is preliminary data.</text>
</comment>
<protein>
    <submittedName>
        <fullName evidence="2">Uncharacterized protein</fullName>
    </submittedName>
</protein>
<reference evidence="2" key="1">
    <citation type="submission" date="2022-01" db="EMBL/GenBank/DDBJ databases">
        <title>Genome Sequence Resource for Two Populations of Ditylenchus destructor, the Migratory Endoparasitic Phytonematode.</title>
        <authorList>
            <person name="Zhang H."/>
            <person name="Lin R."/>
            <person name="Xie B."/>
        </authorList>
    </citation>
    <scope>NUCLEOTIDE SEQUENCE</scope>
    <source>
        <strain evidence="2">BazhouSP</strain>
    </source>
</reference>
<feature type="region of interest" description="Disordered" evidence="1">
    <location>
        <begin position="284"/>
        <end position="330"/>
    </location>
</feature>
<dbReference type="Proteomes" id="UP001201812">
    <property type="component" value="Unassembled WGS sequence"/>
</dbReference>
<accession>A0AAD4NJQ9</accession>
<evidence type="ECO:0000313" key="3">
    <source>
        <dbReference type="Proteomes" id="UP001201812"/>
    </source>
</evidence>
<organism evidence="2 3">
    <name type="scientific">Ditylenchus destructor</name>
    <dbReference type="NCBI Taxonomy" id="166010"/>
    <lineage>
        <taxon>Eukaryota</taxon>
        <taxon>Metazoa</taxon>
        <taxon>Ecdysozoa</taxon>
        <taxon>Nematoda</taxon>
        <taxon>Chromadorea</taxon>
        <taxon>Rhabditida</taxon>
        <taxon>Tylenchina</taxon>
        <taxon>Tylenchomorpha</taxon>
        <taxon>Sphaerularioidea</taxon>
        <taxon>Anguinidae</taxon>
        <taxon>Anguininae</taxon>
        <taxon>Ditylenchus</taxon>
    </lineage>
</organism>
<feature type="region of interest" description="Disordered" evidence="1">
    <location>
        <begin position="540"/>
        <end position="571"/>
    </location>
</feature>
<name>A0AAD4NJQ9_9BILA</name>
<evidence type="ECO:0000313" key="2">
    <source>
        <dbReference type="EMBL" id="KAI1728173.1"/>
    </source>
</evidence>
<evidence type="ECO:0000256" key="1">
    <source>
        <dbReference type="SAM" id="MobiDB-lite"/>
    </source>
</evidence>
<dbReference type="AlphaFoldDB" id="A0AAD4NJQ9"/>
<keyword evidence="3" id="KW-1185">Reference proteome</keyword>
<proteinExistence type="predicted"/>
<sequence>MKLCCPPTTFNYTALKYFISILNYLLPVSVLLKDAVYGQQVLPGGTPFLAPAPSIKSDTNAADVLTKNRYSPEQFRPALTEEARNRLLAIQGINHIEDKNVPKPDSNRGNVLNAMFGQDLSATLQATALPQNNGPFGQDLSETMLFNNKKQGAGNGPFAERNRLFTMGKYSEKDGDADLLESRSPLSSSDTTLRQSFDINAQGPNGLILTKKNSGIFYDHPSTSYPSISQSQNQMNHGPLDFSNFRNLATVTPIQMPAPAQMMSYSNNPSYNFPYNNNPVTVNQRPDVSVSRPQYATNSEISPASRVEISPVQDGGLAQRTSPLPGHDDRALGRYDTNIDRFSKASPNDNAVHRVVLNPMDPVFQPGVTLDSLLKRPTTFMQTPSNQPNQATQIPSQNFQRVPYQNPSNQWRNPNLSEHATNRPSQLFQERIDYVQQQQQLQTQRIGSGFAAADKIVASMPGVMKLESPIRAKTTILTNENVLPDETKTVVAQETTGITASPMSHNGNNSNSDTAIGPYTTYPDHRADLFPVLDNHAKEDTRPATGRRLGPQGRFGGGTNEYKEDWGHTAPNRGINDRREWWEKPPGAGTLIWNSSPLPPLNQYTSQVGIENMPPGPYPNRGASGQRRVILGDDLSENDPIGHIQFGKTVNMEFTTPAPYLYGKQTTTVIGVPLVDVSVRPTDVASDGRGLVGRFIGSGFNPTSERIMLPTEQRREGRIDEYFGPEELTGSRYRQLDEVRQRDIGGTSGRGPNRYVKMELLNE</sequence>
<feature type="compositionally biased region" description="Polar residues" evidence="1">
    <location>
        <begin position="284"/>
        <end position="302"/>
    </location>
</feature>